<dbReference type="Proteomes" id="UP000246058">
    <property type="component" value="Chromosome"/>
</dbReference>
<accession>A0A2U8VSU1</accession>
<reference evidence="2 3" key="1">
    <citation type="submission" date="2018-05" db="EMBL/GenBank/DDBJ databases">
        <title>Complete Genome Sequence of Methylobacterium sp. 17Sr1-43.</title>
        <authorList>
            <person name="Srinivasan S."/>
        </authorList>
    </citation>
    <scope>NUCLEOTIDE SEQUENCE [LARGE SCALE GENOMIC DNA]</scope>
    <source>
        <strain evidence="2 3">17Sr1-43</strain>
    </source>
</reference>
<evidence type="ECO:0000313" key="3">
    <source>
        <dbReference type="Proteomes" id="UP000246058"/>
    </source>
</evidence>
<protein>
    <submittedName>
        <fullName evidence="2">Uncharacterized protein</fullName>
    </submittedName>
</protein>
<feature type="region of interest" description="Disordered" evidence="1">
    <location>
        <begin position="52"/>
        <end position="84"/>
    </location>
</feature>
<dbReference type="OrthoDB" id="9884798at2"/>
<proteinExistence type="predicted"/>
<dbReference type="EMBL" id="CP029551">
    <property type="protein sequence ID" value="AWN36757.1"/>
    <property type="molecule type" value="Genomic_DNA"/>
</dbReference>
<feature type="compositionally biased region" description="Pro residues" evidence="1">
    <location>
        <begin position="71"/>
        <end position="81"/>
    </location>
</feature>
<keyword evidence="3" id="KW-1185">Reference proteome</keyword>
<name>A0A2U8VSU1_9HYPH</name>
<dbReference type="KEGG" id="meti:DK427_14290"/>
<organism evidence="2 3">
    <name type="scientific">Methylobacterium radiodurans</name>
    <dbReference type="NCBI Taxonomy" id="2202828"/>
    <lineage>
        <taxon>Bacteria</taxon>
        <taxon>Pseudomonadati</taxon>
        <taxon>Pseudomonadota</taxon>
        <taxon>Alphaproteobacteria</taxon>
        <taxon>Hyphomicrobiales</taxon>
        <taxon>Methylobacteriaceae</taxon>
        <taxon>Methylobacterium</taxon>
    </lineage>
</organism>
<evidence type="ECO:0000313" key="2">
    <source>
        <dbReference type="EMBL" id="AWN36757.1"/>
    </source>
</evidence>
<sequence>MLAAGCVLLIGPAEARDEAQPLKVHVTGSIDPGQTEEDLDLGGGLIELLLTGSIRPRHRSPPDQASIAAPPAQPAPQPPVPKLIAYDGDLPKGTVIVNETRSEVYRVVGRGRAELYRPGGDVLGLAKLLVPR</sequence>
<evidence type="ECO:0000256" key="1">
    <source>
        <dbReference type="SAM" id="MobiDB-lite"/>
    </source>
</evidence>
<dbReference type="RefSeq" id="WP_109951846.1">
    <property type="nucleotide sequence ID" value="NZ_CP029551.1"/>
</dbReference>
<gene>
    <name evidence="2" type="ORF">DK427_14290</name>
</gene>
<dbReference type="AlphaFoldDB" id="A0A2U8VSU1"/>